<accession>A0ABR7IMB5</accession>
<dbReference type="RefSeq" id="WP_186995694.1">
    <property type="nucleotide sequence ID" value="NZ_JACOQG010000054.1"/>
</dbReference>
<evidence type="ECO:0000313" key="2">
    <source>
        <dbReference type="Proteomes" id="UP000649826"/>
    </source>
</evidence>
<keyword evidence="2" id="KW-1185">Reference proteome</keyword>
<evidence type="ECO:0000313" key="1">
    <source>
        <dbReference type="EMBL" id="MBC5781170.1"/>
    </source>
</evidence>
<dbReference type="Proteomes" id="UP000649826">
    <property type="component" value="Unassembled WGS sequence"/>
</dbReference>
<gene>
    <name evidence="1" type="ORF">H8Z82_16300</name>
</gene>
<comment type="caution">
    <text evidence="1">The sequence shown here is derived from an EMBL/GenBank/DDBJ whole genome shotgun (WGS) entry which is preliminary data.</text>
</comment>
<organism evidence="1 2">
    <name type="scientific">Blautia difficilis</name>
    <dbReference type="NCBI Taxonomy" id="2763027"/>
    <lineage>
        <taxon>Bacteria</taxon>
        <taxon>Bacillati</taxon>
        <taxon>Bacillota</taxon>
        <taxon>Clostridia</taxon>
        <taxon>Lachnospirales</taxon>
        <taxon>Lachnospiraceae</taxon>
        <taxon>Blautia</taxon>
    </lineage>
</organism>
<protein>
    <submittedName>
        <fullName evidence="1">Uncharacterized protein</fullName>
    </submittedName>
</protein>
<proteinExistence type="predicted"/>
<name>A0ABR7IMB5_9FIRM</name>
<dbReference type="EMBL" id="JACOQG010000054">
    <property type="protein sequence ID" value="MBC5781170.1"/>
    <property type="molecule type" value="Genomic_DNA"/>
</dbReference>
<reference evidence="1 2" key="1">
    <citation type="submission" date="2020-08" db="EMBL/GenBank/DDBJ databases">
        <title>Genome public.</title>
        <authorList>
            <person name="Liu C."/>
            <person name="Sun Q."/>
        </authorList>
    </citation>
    <scope>NUCLEOTIDE SEQUENCE [LARGE SCALE GENOMIC DNA]</scope>
    <source>
        <strain evidence="1 2">M29</strain>
    </source>
</reference>
<sequence>MKVKSIKTVEVKEIGAINLNNIEAVNGNLLVHIPISHANEGLEELVNKLYKDFLEKHPDVDEEEICVDVNVQYTFGGWITGINSDFILDIYLWQESNEDVVEDYDDIPLYLGEEGTRTVKKLIWDALGKMLLNI</sequence>